<evidence type="ECO:0000313" key="2">
    <source>
        <dbReference type="Proteomes" id="UP000499080"/>
    </source>
</evidence>
<sequence length="121" mass="13300">MVQTFQIGQNIHQRKFEKLSTLACQRAMHVEEVLGLINSYQNQPDLARSSAVYLSDGRCNSSSAEAGVLTAIIVHGPTPPVGGTHYHQKRASPNHYCIHHGRETPVTYPAASHPPTRGVFQ</sequence>
<gene>
    <name evidence="1" type="ORF">AVEN_145095_1</name>
</gene>
<keyword evidence="2" id="KW-1185">Reference proteome</keyword>
<evidence type="ECO:0000313" key="1">
    <source>
        <dbReference type="EMBL" id="GBN16763.1"/>
    </source>
</evidence>
<dbReference type="Proteomes" id="UP000499080">
    <property type="component" value="Unassembled WGS sequence"/>
</dbReference>
<comment type="caution">
    <text evidence="1">The sequence shown here is derived from an EMBL/GenBank/DDBJ whole genome shotgun (WGS) entry which is preliminary data.</text>
</comment>
<name>A0A4Y2LRX9_ARAVE</name>
<dbReference type="AlphaFoldDB" id="A0A4Y2LRX9"/>
<dbReference type="EMBL" id="BGPR01200581">
    <property type="protein sequence ID" value="GBN16763.1"/>
    <property type="molecule type" value="Genomic_DNA"/>
</dbReference>
<accession>A0A4Y2LRX9</accession>
<protein>
    <submittedName>
        <fullName evidence="1">Uncharacterized protein</fullName>
    </submittedName>
</protein>
<reference evidence="1 2" key="1">
    <citation type="journal article" date="2019" name="Sci. Rep.">
        <title>Orb-weaving spider Araneus ventricosus genome elucidates the spidroin gene catalogue.</title>
        <authorList>
            <person name="Kono N."/>
            <person name="Nakamura H."/>
            <person name="Ohtoshi R."/>
            <person name="Moran D.A.P."/>
            <person name="Shinohara A."/>
            <person name="Yoshida Y."/>
            <person name="Fujiwara M."/>
            <person name="Mori M."/>
            <person name="Tomita M."/>
            <person name="Arakawa K."/>
        </authorList>
    </citation>
    <scope>NUCLEOTIDE SEQUENCE [LARGE SCALE GENOMIC DNA]</scope>
</reference>
<proteinExistence type="predicted"/>
<organism evidence="1 2">
    <name type="scientific">Araneus ventricosus</name>
    <name type="common">Orbweaver spider</name>
    <name type="synonym">Epeira ventricosa</name>
    <dbReference type="NCBI Taxonomy" id="182803"/>
    <lineage>
        <taxon>Eukaryota</taxon>
        <taxon>Metazoa</taxon>
        <taxon>Ecdysozoa</taxon>
        <taxon>Arthropoda</taxon>
        <taxon>Chelicerata</taxon>
        <taxon>Arachnida</taxon>
        <taxon>Araneae</taxon>
        <taxon>Araneomorphae</taxon>
        <taxon>Entelegynae</taxon>
        <taxon>Araneoidea</taxon>
        <taxon>Araneidae</taxon>
        <taxon>Araneus</taxon>
    </lineage>
</organism>